<dbReference type="AlphaFoldDB" id="A0A1E7WCJ4"/>
<protein>
    <submittedName>
        <fullName evidence="2">Uncharacterized protein</fullName>
    </submittedName>
</protein>
<dbReference type="EMBL" id="LROM01000125">
    <property type="protein sequence ID" value="OEZ95316.1"/>
    <property type="molecule type" value="Genomic_DNA"/>
</dbReference>
<name>A0A1E7WCJ4_9BURK</name>
<evidence type="ECO:0000313" key="3">
    <source>
        <dbReference type="Proteomes" id="UP000175989"/>
    </source>
</evidence>
<feature type="chain" id="PRO_5009206803" evidence="1">
    <location>
        <begin position="25"/>
        <end position="650"/>
    </location>
</feature>
<dbReference type="Proteomes" id="UP000175989">
    <property type="component" value="Unassembled WGS sequence"/>
</dbReference>
<organism evidence="2 3">
    <name type="scientific">Duganella phyllosphaerae</name>
    <dbReference type="NCBI Taxonomy" id="762836"/>
    <lineage>
        <taxon>Bacteria</taxon>
        <taxon>Pseudomonadati</taxon>
        <taxon>Pseudomonadota</taxon>
        <taxon>Betaproteobacteria</taxon>
        <taxon>Burkholderiales</taxon>
        <taxon>Oxalobacteraceae</taxon>
        <taxon>Telluria group</taxon>
        <taxon>Duganella</taxon>
    </lineage>
</organism>
<sequence>MAVAVTTAASTALCAVLSSAPATAAADSATNSAANSAITPPGIVYSVVNLWPESGGTALLNERGQAVFNSFNYYGATNGFFDGDRVHPIGTLGGTYTLVRGLNNLGVVVGSSEDAAPRSNILGFTWTAAGGMRALPGTSVASAEDINDLQYIAGLNAETGISSRAVRWNPGGALVPLGPQPFSLSIAHAINRQNIATGYGDAASGAITAMLWDASGRRTDLGTLGGTRAFGLHINERTEVAGRSDTANSPNEQAFFWSRLTGMVPIDGGGPLTDVTSLNDRSEAVGYALRNDQRLFAYKWTPTGGLARLPGYPLADSFASDINNAGEIVGTVQWPGGQGATFSRAVRWAGLTTPIDLNSRLYRAPPGLVVQYGQAINEAGVILANSNAGLVMLRPGTRGTDAPVLGPITTLPRTVELGQDLTLTVNFIDNSPSQTHQASVVWTDGCPSPAPIVREAGGVGQVTLRHRFCAAGFQAVRVRVTDSAGRSTELVQDVTVDDPALASVSGAGTLRLGTGAAPVGRASSAAPLHFSLWAPLGGDTNRAPAKALVLSGPFHFRGEQIGVSRAGQVAHVSGTGRFNGRAGYRFTLEAHDGGSQSGAPDRLQVRITHVDAVTGAEVVDYDNAAPATLTAAAATLDRTVVDDGGVTLRD</sequence>
<gene>
    <name evidence="2" type="ORF">DUPY_43250</name>
</gene>
<dbReference type="PATRIC" id="fig|762836.4.peg.4453"/>
<reference evidence="3" key="1">
    <citation type="journal article" date="2016" name="Front. Microbiol.">
        <title>Molecular Keys to the Janthinobacterium and Duganella spp. Interaction with the Plant Pathogen Fusarium graminearum.</title>
        <authorList>
            <person name="Haack F.S."/>
            <person name="Poehlein A."/>
            <person name="Kroger C."/>
            <person name="Voigt C.A."/>
            <person name="Piepenbring M."/>
            <person name="Bode H.B."/>
            <person name="Daniel R."/>
            <person name="Schafer W."/>
            <person name="Streit W.R."/>
        </authorList>
    </citation>
    <scope>NUCLEOTIDE SEQUENCE [LARGE SCALE GENOMIC DNA]</scope>
    <source>
        <strain evidence="3">T54</strain>
    </source>
</reference>
<keyword evidence="1" id="KW-0732">Signal</keyword>
<comment type="caution">
    <text evidence="2">The sequence shown here is derived from an EMBL/GenBank/DDBJ whole genome shotgun (WGS) entry which is preliminary data.</text>
</comment>
<accession>A0A1E7WCJ4</accession>
<evidence type="ECO:0000256" key="1">
    <source>
        <dbReference type="SAM" id="SignalP"/>
    </source>
</evidence>
<keyword evidence="3" id="KW-1185">Reference proteome</keyword>
<evidence type="ECO:0000313" key="2">
    <source>
        <dbReference type="EMBL" id="OEZ95316.1"/>
    </source>
</evidence>
<dbReference type="InterPro" id="IPR013783">
    <property type="entry name" value="Ig-like_fold"/>
</dbReference>
<dbReference type="Gene3D" id="2.60.40.10">
    <property type="entry name" value="Immunoglobulins"/>
    <property type="match status" value="1"/>
</dbReference>
<feature type="signal peptide" evidence="1">
    <location>
        <begin position="1"/>
        <end position="24"/>
    </location>
</feature>
<proteinExistence type="predicted"/>